<dbReference type="GO" id="GO:0000423">
    <property type="term" value="P:mitophagy"/>
    <property type="evidence" value="ECO:0007669"/>
    <property type="project" value="InterPro"/>
</dbReference>
<dbReference type="InterPro" id="IPR013898">
    <property type="entry name" value="Atg43"/>
</dbReference>
<dbReference type="OrthoDB" id="2430343at2759"/>
<evidence type="ECO:0000313" key="2">
    <source>
        <dbReference type="EMBL" id="KAF5360206.1"/>
    </source>
</evidence>
<feature type="region of interest" description="Disordered" evidence="1">
    <location>
        <begin position="1"/>
        <end position="34"/>
    </location>
</feature>
<evidence type="ECO:0000313" key="3">
    <source>
        <dbReference type="Proteomes" id="UP000518752"/>
    </source>
</evidence>
<protein>
    <submittedName>
        <fullName evidence="2">Uncharacterized protein</fullName>
    </submittedName>
</protein>
<dbReference type="EMBL" id="JAACJN010000217">
    <property type="protein sequence ID" value="KAF5360206.1"/>
    <property type="molecule type" value="Genomic_DNA"/>
</dbReference>
<accession>A0A8H5G8F5</accession>
<keyword evidence="3" id="KW-1185">Reference proteome</keyword>
<dbReference type="PANTHER" id="PTHR38699:SF1">
    <property type="entry name" value="MITOPHAGY RECEPTOR ATG43"/>
    <property type="match status" value="1"/>
</dbReference>
<dbReference type="Pfam" id="PF08589">
    <property type="entry name" value="ATG43"/>
    <property type="match status" value="1"/>
</dbReference>
<proteinExistence type="predicted"/>
<gene>
    <name evidence="2" type="ORF">D9757_011409</name>
</gene>
<organism evidence="2 3">
    <name type="scientific">Collybiopsis confluens</name>
    <dbReference type="NCBI Taxonomy" id="2823264"/>
    <lineage>
        <taxon>Eukaryota</taxon>
        <taxon>Fungi</taxon>
        <taxon>Dikarya</taxon>
        <taxon>Basidiomycota</taxon>
        <taxon>Agaricomycotina</taxon>
        <taxon>Agaricomycetes</taxon>
        <taxon>Agaricomycetidae</taxon>
        <taxon>Agaricales</taxon>
        <taxon>Marasmiineae</taxon>
        <taxon>Omphalotaceae</taxon>
        <taxon>Collybiopsis</taxon>
    </lineage>
</organism>
<name>A0A8H5G8F5_9AGAR</name>
<dbReference type="Proteomes" id="UP000518752">
    <property type="component" value="Unassembled WGS sequence"/>
</dbReference>
<dbReference type="GO" id="GO:0140580">
    <property type="term" value="F:mitochondrion autophagosome adaptor activity"/>
    <property type="evidence" value="ECO:0007669"/>
    <property type="project" value="InterPro"/>
</dbReference>
<comment type="caution">
    <text evidence="2">The sequence shown here is derived from an EMBL/GenBank/DDBJ whole genome shotgun (WGS) entry which is preliminary data.</text>
</comment>
<evidence type="ECO:0000256" key="1">
    <source>
        <dbReference type="SAM" id="MobiDB-lite"/>
    </source>
</evidence>
<sequence length="166" mass="19326">MSLSNPPFVLHEYKHQHPQRDEPDAASHRERPRLPPIPDLRFELTYLKSIHPFVHIRRKYKESVEEDEFDRSKASGDIAESVEVEWKRVVWITLRDQVISPLFQGAVWRVIWALVSFYLSPFSSRVGQDLVASRNALIRKKEGLGIGWLREWVHGLGLTSSSRSSR</sequence>
<feature type="compositionally biased region" description="Basic and acidic residues" evidence="1">
    <location>
        <begin position="11"/>
        <end position="33"/>
    </location>
</feature>
<dbReference type="AlphaFoldDB" id="A0A8H5G8F5"/>
<reference evidence="2 3" key="1">
    <citation type="journal article" date="2020" name="ISME J.">
        <title>Uncovering the hidden diversity of litter-decomposition mechanisms in mushroom-forming fungi.</title>
        <authorList>
            <person name="Floudas D."/>
            <person name="Bentzer J."/>
            <person name="Ahren D."/>
            <person name="Johansson T."/>
            <person name="Persson P."/>
            <person name="Tunlid A."/>
        </authorList>
    </citation>
    <scope>NUCLEOTIDE SEQUENCE [LARGE SCALE GENOMIC DNA]</scope>
    <source>
        <strain evidence="2 3">CBS 406.79</strain>
    </source>
</reference>
<dbReference type="PANTHER" id="PTHR38699">
    <property type="entry name" value="CHROMOSOME 1, WHOLE GENOME SHOTGUN SEQUENCE"/>
    <property type="match status" value="1"/>
</dbReference>